<dbReference type="GO" id="GO:0070967">
    <property type="term" value="F:coenzyme F420 binding"/>
    <property type="evidence" value="ECO:0007669"/>
    <property type="project" value="TreeGrafter"/>
</dbReference>
<evidence type="ECO:0000313" key="3">
    <source>
        <dbReference type="EMBL" id="TDQ60836.1"/>
    </source>
</evidence>
<protein>
    <submittedName>
        <fullName evidence="3">Deazaflavin-dependent oxidoreductase (Nitroreductase family)</fullName>
    </submittedName>
</protein>
<accession>A0A4R6VHN4</accession>
<dbReference type="GO" id="GO:0016491">
    <property type="term" value="F:oxidoreductase activity"/>
    <property type="evidence" value="ECO:0007669"/>
    <property type="project" value="InterPro"/>
</dbReference>
<comment type="similarity">
    <text evidence="1">Belongs to the F420H(2)-dependent quinone reductase family.</text>
</comment>
<gene>
    <name evidence="3" type="ORF">EV188_103338</name>
</gene>
<comment type="catalytic activity">
    <reaction evidence="2">
        <text>oxidized coenzyme F420-(gamma-L-Glu)(n) + a quinol + H(+) = reduced coenzyme F420-(gamma-L-Glu)(n) + a quinone</text>
        <dbReference type="Rhea" id="RHEA:39663"/>
        <dbReference type="Rhea" id="RHEA-COMP:12939"/>
        <dbReference type="Rhea" id="RHEA-COMP:14378"/>
        <dbReference type="ChEBI" id="CHEBI:15378"/>
        <dbReference type="ChEBI" id="CHEBI:24646"/>
        <dbReference type="ChEBI" id="CHEBI:132124"/>
        <dbReference type="ChEBI" id="CHEBI:133980"/>
        <dbReference type="ChEBI" id="CHEBI:139511"/>
    </reaction>
</comment>
<evidence type="ECO:0000256" key="2">
    <source>
        <dbReference type="ARBA" id="ARBA00049106"/>
    </source>
</evidence>
<dbReference type="GO" id="GO:0005886">
    <property type="term" value="C:plasma membrane"/>
    <property type="evidence" value="ECO:0007669"/>
    <property type="project" value="TreeGrafter"/>
</dbReference>
<proteinExistence type="inferred from homology"/>
<name>A0A4R6VHN4_9PSEU</name>
<sequence>MVSTIDFGRVMDRLAPVVGAVTRAHIALYRRTGGRVGHTGPGLPTMLLLDHVGARSGTPRTTPLLYFAHPANPDDVVVVASYGGHPRHPAWFHNLRAHPDTTAQVRDEVRPVHARVAGDAERERLWPAAIATYRPYAGYQRRADEVGRTIPFVVLTRRRQHPA</sequence>
<dbReference type="PANTHER" id="PTHR39428">
    <property type="entry name" value="F420H(2)-DEPENDENT QUINONE REDUCTASE RV1261C"/>
    <property type="match status" value="1"/>
</dbReference>
<dbReference type="Proteomes" id="UP000295705">
    <property type="component" value="Unassembled WGS sequence"/>
</dbReference>
<keyword evidence="4" id="KW-1185">Reference proteome</keyword>
<dbReference type="Gene3D" id="2.30.110.10">
    <property type="entry name" value="Electron Transport, Fmn-binding Protein, Chain A"/>
    <property type="match status" value="1"/>
</dbReference>
<dbReference type="OrthoDB" id="8225825at2"/>
<dbReference type="PANTHER" id="PTHR39428:SF3">
    <property type="entry name" value="DEAZAFLAVIN-DEPENDENT NITROREDUCTASE"/>
    <property type="match status" value="1"/>
</dbReference>
<reference evidence="3 4" key="1">
    <citation type="submission" date="2019-03" db="EMBL/GenBank/DDBJ databases">
        <title>Genomic Encyclopedia of Type Strains, Phase IV (KMG-IV): sequencing the most valuable type-strain genomes for metagenomic binning, comparative biology and taxonomic classification.</title>
        <authorList>
            <person name="Goeker M."/>
        </authorList>
    </citation>
    <scope>NUCLEOTIDE SEQUENCE [LARGE SCALE GENOMIC DNA]</scope>
    <source>
        <strain evidence="3 4">DSM 45775</strain>
    </source>
</reference>
<comment type="caution">
    <text evidence="3">The sequence shown here is derived from an EMBL/GenBank/DDBJ whole genome shotgun (WGS) entry which is preliminary data.</text>
</comment>
<evidence type="ECO:0000313" key="4">
    <source>
        <dbReference type="Proteomes" id="UP000295705"/>
    </source>
</evidence>
<organism evidence="3 4">
    <name type="scientific">Actinomycetospora succinea</name>
    <dbReference type="NCBI Taxonomy" id="663603"/>
    <lineage>
        <taxon>Bacteria</taxon>
        <taxon>Bacillati</taxon>
        <taxon>Actinomycetota</taxon>
        <taxon>Actinomycetes</taxon>
        <taxon>Pseudonocardiales</taxon>
        <taxon>Pseudonocardiaceae</taxon>
        <taxon>Actinomycetospora</taxon>
    </lineage>
</organism>
<dbReference type="NCBIfam" id="TIGR00026">
    <property type="entry name" value="hi_GC_TIGR00026"/>
    <property type="match status" value="1"/>
</dbReference>
<dbReference type="InterPro" id="IPR012349">
    <property type="entry name" value="Split_barrel_FMN-bd"/>
</dbReference>
<dbReference type="InterPro" id="IPR004378">
    <property type="entry name" value="F420H2_quin_Rdtase"/>
</dbReference>
<dbReference type="AlphaFoldDB" id="A0A4R6VHN4"/>
<dbReference type="Pfam" id="PF04075">
    <property type="entry name" value="F420H2_quin_red"/>
    <property type="match status" value="1"/>
</dbReference>
<dbReference type="RefSeq" id="WP_133826661.1">
    <property type="nucleotide sequence ID" value="NZ_BAABHR010000034.1"/>
</dbReference>
<dbReference type="EMBL" id="SNYO01000003">
    <property type="protein sequence ID" value="TDQ60836.1"/>
    <property type="molecule type" value="Genomic_DNA"/>
</dbReference>
<evidence type="ECO:0000256" key="1">
    <source>
        <dbReference type="ARBA" id="ARBA00008710"/>
    </source>
</evidence>